<feature type="region of interest" description="Disordered" evidence="1">
    <location>
        <begin position="205"/>
        <end position="475"/>
    </location>
</feature>
<feature type="compositionally biased region" description="Polar residues" evidence="1">
    <location>
        <begin position="566"/>
        <end position="580"/>
    </location>
</feature>
<protein>
    <submittedName>
        <fullName evidence="2">Uncharacterized protein</fullName>
    </submittedName>
</protein>
<name>A0AAW0BHY9_9AGAR</name>
<evidence type="ECO:0000313" key="3">
    <source>
        <dbReference type="Proteomes" id="UP001383192"/>
    </source>
</evidence>
<feature type="compositionally biased region" description="Polar residues" evidence="1">
    <location>
        <begin position="360"/>
        <end position="374"/>
    </location>
</feature>
<feature type="compositionally biased region" description="Polar residues" evidence="1">
    <location>
        <begin position="15"/>
        <end position="33"/>
    </location>
</feature>
<feature type="compositionally biased region" description="Basic and acidic residues" evidence="1">
    <location>
        <begin position="225"/>
        <end position="246"/>
    </location>
</feature>
<dbReference type="Proteomes" id="UP001383192">
    <property type="component" value="Unassembled WGS sequence"/>
</dbReference>
<comment type="caution">
    <text evidence="2">The sequence shown here is derived from an EMBL/GenBank/DDBJ whole genome shotgun (WGS) entry which is preliminary data.</text>
</comment>
<feature type="region of interest" description="Disordered" evidence="1">
    <location>
        <begin position="1228"/>
        <end position="1247"/>
    </location>
</feature>
<feature type="compositionally biased region" description="Polar residues" evidence="1">
    <location>
        <begin position="718"/>
        <end position="730"/>
    </location>
</feature>
<gene>
    <name evidence="2" type="ORF">VNI00_015942</name>
</gene>
<feature type="region of interest" description="Disordered" evidence="1">
    <location>
        <begin position="151"/>
        <end position="191"/>
    </location>
</feature>
<feature type="region of interest" description="Disordered" evidence="1">
    <location>
        <begin position="706"/>
        <end position="731"/>
    </location>
</feature>
<feature type="compositionally biased region" description="Polar residues" evidence="1">
    <location>
        <begin position="151"/>
        <end position="163"/>
    </location>
</feature>
<evidence type="ECO:0000256" key="1">
    <source>
        <dbReference type="SAM" id="MobiDB-lite"/>
    </source>
</evidence>
<feature type="compositionally biased region" description="Polar residues" evidence="1">
    <location>
        <begin position="617"/>
        <end position="638"/>
    </location>
</feature>
<feature type="region of interest" description="Disordered" evidence="1">
    <location>
        <begin position="494"/>
        <end position="648"/>
    </location>
</feature>
<sequence>MDLDQPFSLGGQGADSPNTSKCTFSATAISSNEIPRAGQKRRRSTADSLLHVVDGRLKRARVDGPVRDPPSKQVEAEATRARDTRHTSSPPQAAPSTPPASGSAFFTFRQPKATSQSIHHPTVADDAPSVSLPVAPTVMPEYANDSMSIDNTAQYASPNSTPCTPEVLEEPNMYNQPSHQSEHVKVVIDNSAQVDTDIPAVPLSNLPVSPCPPNPDNSCLPIDPRIGETVKNTAEEHDQRPADKSDTNMIDASSAVPPSPADTADNIPSPKTPSRANTAVISVDDAPPDDLEEPLAETFPNAGYDADYDTSDEECERSIRKGSVSVSRSSSSSSRRLPLQPHRIPILDDRGSQYPARRSLTGSLAGSQCSSDSSFYEHEKSELPGHRSSPRSESARSGYQPHVETDMPRSSRASQTRGSHFQKEDSPLQSQFSLSISRGPISHPYAESDEEGARPIDPHFSSQEHSLKRTASERPIFQPCVESEMSWSGEESADEHVPVCHPSPSGIFDHSGSWPRSSTSHRLQPSLGHPSNFQPCVESEMSWSEEEHVPVRHPSPSGILDHSASRPRTSPTHNPVQLSNFRPCVESEMSWSGEESADEHVPVRHPSPSGIFDHSGSWPQSSTSHNLQPSLGHPSNFQPCVESEMSWSEEESEEHIPFRHLSSWGIYGSRLRSSHSLRSSPDQPSILRPCVESDMSWSEGVEYIPAQQSPKAADHSSSRPSNSHDLQSSLVPPILPYESDQESMFDVIRSYPRTPTPNPDHIAMEFIAPSMQQGTASLLSDHPVVVDEEGSRRYPSLYKESPVIEETHVKMDDREDNLRRNPQRSESYLSDLDSVMNYDERYRSQSPPPAAPLDVHMMSDDDQPQRSFPSQLPTKPIRLPLYADDSDEQISEPVDTFYDEGTSANIPQSEMPQSEVASVTMNDTSHHEEDLFWEGESSRSMEAEMLRQMDPKARAKYAILGKLCAELGMSPQPRTPTNTSQLPGQPKASRCPPLRREEVYQSSDDGYKAPDHREDIANVFYCAVRDQMILLTQPNNAPLQTVSVQQRLIWERTMIGGPTIDHFTLELVSLQRWNAWNKEACRVFIEYFKTLEGNEDANDAAIKHVFKNYLRRLQGKMQQQAPLAQHQHQEDAQRVRRLQRQRGIGHRRVRQLEYRVKRSKNHPTLLKILKAKRLMKLEINSGDESDPAKHREYHITSPAWRSGELSDYLRYMSALHLEMKYRGNGKYTPGEFPAPRHASDRPHTLSDVAPSGLPENWYDPVWLNADPARRRALRVKECVPLILPAELVRLAKRFENVKNRKTLPLPPNHPSVINI</sequence>
<feature type="compositionally biased region" description="Basic and acidic residues" evidence="1">
    <location>
        <begin position="375"/>
        <end position="385"/>
    </location>
</feature>
<feature type="compositionally biased region" description="Basic and acidic residues" evidence="1">
    <location>
        <begin position="53"/>
        <end position="86"/>
    </location>
</feature>
<keyword evidence="3" id="KW-1185">Reference proteome</keyword>
<feature type="region of interest" description="Disordered" evidence="1">
    <location>
        <begin position="805"/>
        <end position="876"/>
    </location>
</feature>
<feature type="compositionally biased region" description="Basic and acidic residues" evidence="1">
    <location>
        <begin position="805"/>
        <end position="819"/>
    </location>
</feature>
<reference evidence="2 3" key="1">
    <citation type="submission" date="2024-01" db="EMBL/GenBank/DDBJ databases">
        <title>A draft genome for a cacao thread blight-causing isolate of Paramarasmius palmivorus.</title>
        <authorList>
            <person name="Baruah I.K."/>
            <person name="Bukari Y."/>
            <person name="Amoako-Attah I."/>
            <person name="Meinhardt L.W."/>
            <person name="Bailey B.A."/>
            <person name="Cohen S.P."/>
        </authorList>
    </citation>
    <scope>NUCLEOTIDE SEQUENCE [LARGE SCALE GENOMIC DNA]</scope>
    <source>
        <strain evidence="2 3">GH-12</strain>
    </source>
</reference>
<feature type="compositionally biased region" description="Polar residues" evidence="1">
    <location>
        <begin position="514"/>
        <end position="534"/>
    </location>
</feature>
<organism evidence="2 3">
    <name type="scientific">Paramarasmius palmivorus</name>
    <dbReference type="NCBI Taxonomy" id="297713"/>
    <lineage>
        <taxon>Eukaryota</taxon>
        <taxon>Fungi</taxon>
        <taxon>Dikarya</taxon>
        <taxon>Basidiomycota</taxon>
        <taxon>Agaricomycotina</taxon>
        <taxon>Agaricomycetes</taxon>
        <taxon>Agaricomycetidae</taxon>
        <taxon>Agaricales</taxon>
        <taxon>Marasmiineae</taxon>
        <taxon>Marasmiaceae</taxon>
        <taxon>Paramarasmius</taxon>
    </lineage>
</organism>
<proteinExistence type="predicted"/>
<feature type="compositionally biased region" description="Acidic residues" evidence="1">
    <location>
        <begin position="306"/>
        <end position="315"/>
    </location>
</feature>
<feature type="compositionally biased region" description="Polar residues" evidence="1">
    <location>
        <begin position="427"/>
        <end position="436"/>
    </location>
</feature>
<feature type="compositionally biased region" description="Basic and acidic residues" evidence="1">
    <location>
        <begin position="994"/>
        <end position="1009"/>
    </location>
</feature>
<feature type="region of interest" description="Disordered" evidence="1">
    <location>
        <begin position="1"/>
        <end position="105"/>
    </location>
</feature>
<dbReference type="EMBL" id="JAYKXP010000113">
    <property type="protein sequence ID" value="KAK7025508.1"/>
    <property type="molecule type" value="Genomic_DNA"/>
</dbReference>
<feature type="region of interest" description="Disordered" evidence="1">
    <location>
        <begin position="968"/>
        <end position="1009"/>
    </location>
</feature>
<feature type="compositionally biased region" description="Acidic residues" evidence="1">
    <location>
        <begin position="286"/>
        <end position="295"/>
    </location>
</feature>
<evidence type="ECO:0000313" key="2">
    <source>
        <dbReference type="EMBL" id="KAK7025508.1"/>
    </source>
</evidence>
<accession>A0AAW0BHY9</accession>
<feature type="compositionally biased region" description="Low complexity" evidence="1">
    <location>
        <begin position="323"/>
        <end position="336"/>
    </location>
</feature>